<sequence>MIDLTEFLIVGIGGFLGSCARFSLTKLSACLKWNFPLGTLLSNVIAGILIGLIIGLEPHVLWITPKKKLFLTTGLLGGLSTFSTFSLETINLFSDGKYLMALGNILLNLALSLFGVILGMCFAKMVLKKV</sequence>
<dbReference type="AlphaFoldDB" id="A0A645CM61"/>
<dbReference type="NCBIfam" id="TIGR00494">
    <property type="entry name" value="crcB"/>
    <property type="match status" value="1"/>
</dbReference>
<proteinExistence type="inferred from homology"/>
<dbReference type="PANTHER" id="PTHR28259">
    <property type="entry name" value="FLUORIDE EXPORT PROTEIN 1-RELATED"/>
    <property type="match status" value="1"/>
</dbReference>
<comment type="catalytic activity">
    <reaction evidence="7">
        <text>fluoride(in) = fluoride(out)</text>
        <dbReference type="Rhea" id="RHEA:76159"/>
        <dbReference type="ChEBI" id="CHEBI:17051"/>
    </reaction>
    <physiologicalReaction direction="left-to-right" evidence="7">
        <dbReference type="Rhea" id="RHEA:76160"/>
    </physiologicalReaction>
</comment>
<evidence type="ECO:0000256" key="7">
    <source>
        <dbReference type="ARBA" id="ARBA00035585"/>
    </source>
</evidence>
<evidence type="ECO:0000256" key="3">
    <source>
        <dbReference type="ARBA" id="ARBA00022692"/>
    </source>
</evidence>
<dbReference type="HAMAP" id="MF_00454">
    <property type="entry name" value="FluC"/>
    <property type="match status" value="1"/>
</dbReference>
<dbReference type="GO" id="GO:0005886">
    <property type="term" value="C:plasma membrane"/>
    <property type="evidence" value="ECO:0007669"/>
    <property type="project" value="UniProtKB-SubCell"/>
</dbReference>
<evidence type="ECO:0000256" key="4">
    <source>
        <dbReference type="ARBA" id="ARBA00022989"/>
    </source>
</evidence>
<evidence type="ECO:0000256" key="2">
    <source>
        <dbReference type="ARBA" id="ARBA00022475"/>
    </source>
</evidence>
<evidence type="ECO:0000256" key="1">
    <source>
        <dbReference type="ARBA" id="ARBA00004651"/>
    </source>
</evidence>
<comment type="subcellular location">
    <subcellularLocation>
        <location evidence="1">Cell membrane</location>
        <topology evidence="1">Multi-pass membrane protein</topology>
    </subcellularLocation>
</comment>
<evidence type="ECO:0000313" key="9">
    <source>
        <dbReference type="EMBL" id="MPM78096.1"/>
    </source>
</evidence>
<dbReference type="GO" id="GO:1903425">
    <property type="term" value="F:fluoride transmembrane transporter activity"/>
    <property type="evidence" value="ECO:0007669"/>
    <property type="project" value="TreeGrafter"/>
</dbReference>
<evidence type="ECO:0000256" key="5">
    <source>
        <dbReference type="ARBA" id="ARBA00023136"/>
    </source>
</evidence>
<keyword evidence="3 8" id="KW-0812">Transmembrane</keyword>
<feature type="transmembrane region" description="Helical" evidence="8">
    <location>
        <begin position="36"/>
        <end position="56"/>
    </location>
</feature>
<dbReference type="Pfam" id="PF02537">
    <property type="entry name" value="CRCB"/>
    <property type="match status" value="1"/>
</dbReference>
<keyword evidence="4 8" id="KW-1133">Transmembrane helix</keyword>
<dbReference type="EMBL" id="VSSQ01028386">
    <property type="protein sequence ID" value="MPM78096.1"/>
    <property type="molecule type" value="Genomic_DNA"/>
</dbReference>
<keyword evidence="2" id="KW-1003">Cell membrane</keyword>
<evidence type="ECO:0000256" key="6">
    <source>
        <dbReference type="ARBA" id="ARBA00035120"/>
    </source>
</evidence>
<keyword evidence="5 8" id="KW-0472">Membrane</keyword>
<feature type="transmembrane region" description="Helical" evidence="8">
    <location>
        <begin position="68"/>
        <end position="85"/>
    </location>
</feature>
<comment type="similarity">
    <text evidence="6">Belongs to the fluoride channel Fluc/FEX (TC 1.A.43) family.</text>
</comment>
<feature type="transmembrane region" description="Helical" evidence="8">
    <location>
        <begin position="105"/>
        <end position="127"/>
    </location>
</feature>
<dbReference type="InterPro" id="IPR003691">
    <property type="entry name" value="FluC"/>
</dbReference>
<protein>
    <submittedName>
        <fullName evidence="9">Putative fluoride ion transporter CrcB</fullName>
    </submittedName>
</protein>
<evidence type="ECO:0000256" key="8">
    <source>
        <dbReference type="SAM" id="Phobius"/>
    </source>
</evidence>
<reference evidence="9" key="1">
    <citation type="submission" date="2019-08" db="EMBL/GenBank/DDBJ databases">
        <authorList>
            <person name="Kucharzyk K."/>
            <person name="Murdoch R.W."/>
            <person name="Higgins S."/>
            <person name="Loffler F."/>
        </authorList>
    </citation>
    <scope>NUCLEOTIDE SEQUENCE</scope>
</reference>
<dbReference type="PANTHER" id="PTHR28259:SF1">
    <property type="entry name" value="FLUORIDE EXPORT PROTEIN 1-RELATED"/>
    <property type="match status" value="1"/>
</dbReference>
<accession>A0A645CM61</accession>
<organism evidence="9">
    <name type="scientific">bioreactor metagenome</name>
    <dbReference type="NCBI Taxonomy" id="1076179"/>
    <lineage>
        <taxon>unclassified sequences</taxon>
        <taxon>metagenomes</taxon>
        <taxon>ecological metagenomes</taxon>
    </lineage>
</organism>
<name>A0A645CM61_9ZZZZ</name>
<gene>
    <name evidence="9" type="primary">crcB_20</name>
    <name evidence="9" type="ORF">SDC9_125106</name>
</gene>
<feature type="transmembrane region" description="Helical" evidence="8">
    <location>
        <begin position="7"/>
        <end position="24"/>
    </location>
</feature>
<comment type="caution">
    <text evidence="9">The sequence shown here is derived from an EMBL/GenBank/DDBJ whole genome shotgun (WGS) entry which is preliminary data.</text>
</comment>